<dbReference type="Proteomes" id="UP000663827">
    <property type="component" value="Unassembled WGS sequence"/>
</dbReference>
<accession>A0A8H3HWZ3</accession>
<comment type="caution">
    <text evidence="6">The sequence shown here is derived from an EMBL/GenBank/DDBJ whole genome shotgun (WGS) entry which is preliminary data.</text>
</comment>
<dbReference type="PANTHER" id="PTHR10237:SF15">
    <property type="entry name" value="LD37257P"/>
    <property type="match status" value="1"/>
</dbReference>
<dbReference type="GO" id="GO:0008270">
    <property type="term" value="F:zinc ion binding"/>
    <property type="evidence" value="ECO:0007669"/>
    <property type="project" value="UniProtKB-KW"/>
</dbReference>
<evidence type="ECO:0000256" key="3">
    <source>
        <dbReference type="ARBA" id="ARBA00022833"/>
    </source>
</evidence>
<dbReference type="PANTHER" id="PTHR10237">
    <property type="entry name" value="DEFORMED EPIDERMAL AUTOREGULATORY FACTOR 1 HOMOLOG SUPPRESSIN"/>
    <property type="match status" value="1"/>
</dbReference>
<dbReference type="AlphaFoldDB" id="A0A8H3HWZ3"/>
<gene>
    <name evidence="6" type="ORF">RDB_LOCUS49493</name>
</gene>
<dbReference type="Pfam" id="PF01753">
    <property type="entry name" value="zf-MYND"/>
    <property type="match status" value="1"/>
</dbReference>
<organism evidence="6 7">
    <name type="scientific">Rhizoctonia solani</name>
    <dbReference type="NCBI Taxonomy" id="456999"/>
    <lineage>
        <taxon>Eukaryota</taxon>
        <taxon>Fungi</taxon>
        <taxon>Dikarya</taxon>
        <taxon>Basidiomycota</taxon>
        <taxon>Agaricomycotina</taxon>
        <taxon>Agaricomycetes</taxon>
        <taxon>Cantharellales</taxon>
        <taxon>Ceratobasidiaceae</taxon>
        <taxon>Rhizoctonia</taxon>
    </lineage>
</organism>
<dbReference type="InterPro" id="IPR027974">
    <property type="entry name" value="DUF4470"/>
</dbReference>
<sequence length="1172" mass="131220">MAHPVCWPSTPEFDPVGLDPAMSLTQDLSPEQSADILLLGCGDPRHILYTMSTDVTCPHVPRKLDITCCDIEPAVLARNIILFTLLEDDTPSNHVWDIFYHFKLTDHTYNVVTTHSRKLANLAESLETWRLSKYGSFIKMVDASSLSELRDLWVLYADFTNLSGERLDRLHREQTSMSERVLVEARTGVSYGLSRSAAGMWNEALGPVNEQFVQYWERGTTSATQKEIKKTTRLNPTFCYSRLGETFAIYDHSFPQGFHFAPAFTPLVFDPAGPATNSAMTKSKQQFKAGCMELQASRKAQSITFRFFAGDALSFCRALDLYNKTSNPQTREFTSPWRGNPIDLTEHFASSPPPPVTFDVIDSSDLSTDLGLFNILLATQPLLKKQPASQAILYTDLGLEKRSASKDFQRSLHCSVSTAALLLGLVPRPYVSLFTSTCVMHMFTITELHSSFVERIAWVDPMSGDQHFHSELRPVICAEPFELIILLANIYREMTEHDSPKPVLTPYVFSSQLRATSEPHFTRETFAILVSRVKSRIYLPGGDWAGVVRMIRNLLGVADHDSGLITHIRDLEVQFRLHDLPVEPMMSDAHFKRKVENSPIFRGWTNIPRLVCVTVVVPSEKLNPIRRDGAGPWPRLVCELGVDNDDRYVTYSSIQTVWGELVPSPRLNAEYLIEEDPERFRGTSDLIISFWADADLLVSRPFVSLCLRRTQLVVLKYGALGSRLQLFTAQVGGERVHILRERPMAGQTQPAHRYVSSSLTDDQGTKCHLVVPTRGVKDVTSLRARIQIDDVVLRGVKPIITQLGPCTIELAFGNEKRVVGFPYPVRHTDCTLNVDQNTGQVDVSAPIVGPIQIGGYPATPFPILQHTHASPWNIHHLYIDRMPKVDIQQKSRIRKWLVEHTTSQMSDRERIVRQGTQTTRWQLSDALVGVKEMITLLVQDYAGIRNSQGSVTTFGFTEPTHGLYLVIFVGGLRLDLAGATLALDCAIVPVSPKTIQSISSEFTRLESQTQAQKLQRSTAEAIAWKHLIPAFVERIRTWPHLSDCEHKVSGKIPLNKSVESDPLCKCGRGIGFSGPEWQNPAWKELLPNATRAAISPLFGVPILEGVAGSKSESQDIKPAVPELEPGNSCWKCGNTSRPLLVCTKCKRAKYCSKDCQVTHWKEHKSECQAPSS</sequence>
<evidence type="ECO:0000256" key="2">
    <source>
        <dbReference type="ARBA" id="ARBA00022771"/>
    </source>
</evidence>
<dbReference type="Gene3D" id="6.10.140.2220">
    <property type="match status" value="1"/>
</dbReference>
<dbReference type="GO" id="GO:0005634">
    <property type="term" value="C:nucleus"/>
    <property type="evidence" value="ECO:0007669"/>
    <property type="project" value="TreeGrafter"/>
</dbReference>
<dbReference type="Pfam" id="PF14737">
    <property type="entry name" value="DUF4470"/>
    <property type="match status" value="1"/>
</dbReference>
<dbReference type="EMBL" id="CAJNJQ010000976">
    <property type="protein sequence ID" value="CAE7112491.1"/>
    <property type="molecule type" value="Genomic_DNA"/>
</dbReference>
<dbReference type="PROSITE" id="PS01360">
    <property type="entry name" value="ZF_MYND_1"/>
    <property type="match status" value="1"/>
</dbReference>
<evidence type="ECO:0000259" key="5">
    <source>
        <dbReference type="PROSITE" id="PS50865"/>
    </source>
</evidence>
<dbReference type="PROSITE" id="PS50865">
    <property type="entry name" value="ZF_MYND_2"/>
    <property type="match status" value="1"/>
</dbReference>
<dbReference type="InterPro" id="IPR024119">
    <property type="entry name" value="TF_DEAF-1"/>
</dbReference>
<evidence type="ECO:0000256" key="4">
    <source>
        <dbReference type="PROSITE-ProRule" id="PRU00134"/>
    </source>
</evidence>
<keyword evidence="2 4" id="KW-0863">Zinc-finger</keyword>
<dbReference type="GO" id="GO:0000981">
    <property type="term" value="F:DNA-binding transcription factor activity, RNA polymerase II-specific"/>
    <property type="evidence" value="ECO:0007669"/>
    <property type="project" value="TreeGrafter"/>
</dbReference>
<keyword evidence="1" id="KW-0479">Metal-binding</keyword>
<dbReference type="InterPro" id="IPR002893">
    <property type="entry name" value="Znf_MYND"/>
</dbReference>
<evidence type="ECO:0000256" key="1">
    <source>
        <dbReference type="ARBA" id="ARBA00022723"/>
    </source>
</evidence>
<reference evidence="6" key="1">
    <citation type="submission" date="2021-01" db="EMBL/GenBank/DDBJ databases">
        <authorList>
            <person name="Kaushik A."/>
        </authorList>
    </citation>
    <scope>NUCLEOTIDE SEQUENCE</scope>
    <source>
        <strain evidence="6">AG5</strain>
    </source>
</reference>
<evidence type="ECO:0000313" key="7">
    <source>
        <dbReference type="Proteomes" id="UP000663827"/>
    </source>
</evidence>
<dbReference type="SUPFAM" id="SSF144232">
    <property type="entry name" value="HIT/MYND zinc finger-like"/>
    <property type="match status" value="1"/>
</dbReference>
<feature type="domain" description="MYND-type" evidence="5">
    <location>
        <begin position="1129"/>
        <end position="1167"/>
    </location>
</feature>
<name>A0A8H3HWZ3_9AGAM</name>
<evidence type="ECO:0000313" key="6">
    <source>
        <dbReference type="EMBL" id="CAE7112491.1"/>
    </source>
</evidence>
<protein>
    <recommendedName>
        <fullName evidence="5">MYND-type domain-containing protein</fullName>
    </recommendedName>
</protein>
<proteinExistence type="predicted"/>
<keyword evidence="3" id="KW-0862">Zinc</keyword>